<comment type="similarity">
    <text evidence="2">Belongs to the protein kinase superfamily. CAMK Ser/Thr protein kinase family. PIM subfamily.</text>
</comment>
<proteinExistence type="inferred from homology"/>
<dbReference type="Pfam" id="PF00069">
    <property type="entry name" value="Pkinase"/>
    <property type="match status" value="1"/>
</dbReference>
<dbReference type="InterPro" id="IPR000719">
    <property type="entry name" value="Prot_kinase_dom"/>
</dbReference>
<dbReference type="AlphaFoldDB" id="A0A7K6GYM4"/>
<comment type="caution">
    <text evidence="12">The sequence shown here is derived from an EMBL/GenBank/DDBJ whole genome shotgun (WGS) entry which is preliminary data.</text>
</comment>
<evidence type="ECO:0000256" key="3">
    <source>
        <dbReference type="ARBA" id="ARBA00012513"/>
    </source>
</evidence>
<dbReference type="Gene3D" id="1.10.510.10">
    <property type="entry name" value="Transferase(Phosphotransferase) domain 1"/>
    <property type="match status" value="1"/>
</dbReference>
<evidence type="ECO:0000256" key="4">
    <source>
        <dbReference type="ARBA" id="ARBA00022527"/>
    </source>
</evidence>
<comment type="subcellular location">
    <subcellularLocation>
        <location evidence="1">Host cell</location>
    </subcellularLocation>
</comment>
<dbReference type="PANTHER" id="PTHR22984">
    <property type="entry name" value="SERINE/THREONINE-PROTEIN KINASE PIM"/>
    <property type="match status" value="1"/>
</dbReference>
<dbReference type="PANTHER" id="PTHR22984:SF25">
    <property type="entry name" value="PROTEIN KINASE DOMAIN-CONTAINING PROTEIN"/>
    <property type="match status" value="1"/>
</dbReference>
<comment type="catalytic activity">
    <reaction evidence="10">
        <text>L-seryl-[protein] + ATP = O-phospho-L-seryl-[protein] + ADP + H(+)</text>
        <dbReference type="Rhea" id="RHEA:17989"/>
        <dbReference type="Rhea" id="RHEA-COMP:9863"/>
        <dbReference type="Rhea" id="RHEA-COMP:11604"/>
        <dbReference type="ChEBI" id="CHEBI:15378"/>
        <dbReference type="ChEBI" id="CHEBI:29999"/>
        <dbReference type="ChEBI" id="CHEBI:30616"/>
        <dbReference type="ChEBI" id="CHEBI:83421"/>
        <dbReference type="ChEBI" id="CHEBI:456216"/>
        <dbReference type="EC" id="2.7.11.1"/>
    </reaction>
</comment>
<evidence type="ECO:0000256" key="10">
    <source>
        <dbReference type="ARBA" id="ARBA00048679"/>
    </source>
</evidence>
<organism evidence="12 13">
    <name type="scientific">Malurus elegans</name>
    <name type="common">Red-winged fairywren</name>
    <dbReference type="NCBI Taxonomy" id="720584"/>
    <lineage>
        <taxon>Eukaryota</taxon>
        <taxon>Metazoa</taxon>
        <taxon>Chordata</taxon>
        <taxon>Craniata</taxon>
        <taxon>Vertebrata</taxon>
        <taxon>Euteleostomi</taxon>
        <taxon>Archelosauria</taxon>
        <taxon>Archosauria</taxon>
        <taxon>Dinosauria</taxon>
        <taxon>Saurischia</taxon>
        <taxon>Theropoda</taxon>
        <taxon>Coelurosauria</taxon>
        <taxon>Aves</taxon>
        <taxon>Neognathae</taxon>
        <taxon>Neoaves</taxon>
        <taxon>Telluraves</taxon>
        <taxon>Australaves</taxon>
        <taxon>Passeriformes</taxon>
        <taxon>Meliphagoidea</taxon>
        <taxon>Maluridae</taxon>
        <taxon>Malurus</taxon>
    </lineage>
</organism>
<sequence>QVLEAVRPCTSCGVLHCHIKAESILLDLATGQLKLLDFGCGAFLKDAASTRFAGILSHSPPEQINNQFYNSEAAMIWSLGLLLYLLVVRKHLFRRGQEIIWGWILFPQWLS</sequence>
<dbReference type="InterPro" id="IPR011009">
    <property type="entry name" value="Kinase-like_dom_sf"/>
</dbReference>
<protein>
    <recommendedName>
        <fullName evidence="3">non-specific serine/threonine protein kinase</fullName>
        <ecNumber evidence="3">2.7.11.1</ecNumber>
    </recommendedName>
</protein>
<name>A0A7K6GYM4_9PASS</name>
<feature type="non-terminal residue" evidence="12">
    <location>
        <position position="111"/>
    </location>
</feature>
<reference evidence="12 13" key="1">
    <citation type="submission" date="2019-09" db="EMBL/GenBank/DDBJ databases">
        <title>Bird 10,000 Genomes (B10K) Project - Family phase.</title>
        <authorList>
            <person name="Zhang G."/>
        </authorList>
    </citation>
    <scope>NUCLEOTIDE SEQUENCE [LARGE SCALE GENOMIC DNA]</scope>
    <source>
        <strain evidence="12">B10K-DU-029-44</strain>
        <tissue evidence="12">Heart</tissue>
    </source>
</reference>
<dbReference type="Proteomes" id="UP000564407">
    <property type="component" value="Unassembled WGS sequence"/>
</dbReference>
<gene>
    <name evidence="12" type="primary">Pim1_1</name>
    <name evidence="12" type="ORF">MALELE_R05854</name>
</gene>
<dbReference type="GO" id="GO:0043657">
    <property type="term" value="C:host cell"/>
    <property type="evidence" value="ECO:0007669"/>
    <property type="project" value="UniProtKB-SubCell"/>
</dbReference>
<dbReference type="SUPFAM" id="SSF56112">
    <property type="entry name" value="Protein kinase-like (PK-like)"/>
    <property type="match status" value="1"/>
</dbReference>
<evidence type="ECO:0000256" key="6">
    <source>
        <dbReference type="ARBA" id="ARBA00022741"/>
    </source>
</evidence>
<dbReference type="GO" id="GO:0005524">
    <property type="term" value="F:ATP binding"/>
    <property type="evidence" value="ECO:0007669"/>
    <property type="project" value="UniProtKB-KW"/>
</dbReference>
<dbReference type="EC" id="2.7.11.1" evidence="3"/>
<keyword evidence="8" id="KW-0067">ATP-binding</keyword>
<evidence type="ECO:0000256" key="8">
    <source>
        <dbReference type="ARBA" id="ARBA00022840"/>
    </source>
</evidence>
<feature type="domain" description="Protein kinase" evidence="11">
    <location>
        <begin position="1"/>
        <end position="111"/>
    </location>
</feature>
<evidence type="ECO:0000256" key="7">
    <source>
        <dbReference type="ARBA" id="ARBA00022777"/>
    </source>
</evidence>
<keyword evidence="6" id="KW-0547">Nucleotide-binding</keyword>
<evidence type="ECO:0000256" key="1">
    <source>
        <dbReference type="ARBA" id="ARBA00004340"/>
    </source>
</evidence>
<accession>A0A7K6GYM4</accession>
<dbReference type="EMBL" id="VZRP01016325">
    <property type="protein sequence ID" value="NWV68393.1"/>
    <property type="molecule type" value="Genomic_DNA"/>
</dbReference>
<evidence type="ECO:0000256" key="5">
    <source>
        <dbReference type="ARBA" id="ARBA00022679"/>
    </source>
</evidence>
<evidence type="ECO:0000259" key="11">
    <source>
        <dbReference type="PROSITE" id="PS50011"/>
    </source>
</evidence>
<comment type="catalytic activity">
    <reaction evidence="9">
        <text>L-threonyl-[protein] + ATP = O-phospho-L-threonyl-[protein] + ADP + H(+)</text>
        <dbReference type="Rhea" id="RHEA:46608"/>
        <dbReference type="Rhea" id="RHEA-COMP:11060"/>
        <dbReference type="Rhea" id="RHEA-COMP:11605"/>
        <dbReference type="ChEBI" id="CHEBI:15378"/>
        <dbReference type="ChEBI" id="CHEBI:30013"/>
        <dbReference type="ChEBI" id="CHEBI:30616"/>
        <dbReference type="ChEBI" id="CHEBI:61977"/>
        <dbReference type="ChEBI" id="CHEBI:456216"/>
        <dbReference type="EC" id="2.7.11.1"/>
    </reaction>
</comment>
<dbReference type="GO" id="GO:0005737">
    <property type="term" value="C:cytoplasm"/>
    <property type="evidence" value="ECO:0007669"/>
    <property type="project" value="TreeGrafter"/>
</dbReference>
<dbReference type="GO" id="GO:0004674">
    <property type="term" value="F:protein serine/threonine kinase activity"/>
    <property type="evidence" value="ECO:0007669"/>
    <property type="project" value="UniProtKB-KW"/>
</dbReference>
<keyword evidence="7 12" id="KW-0418">Kinase</keyword>
<evidence type="ECO:0000256" key="9">
    <source>
        <dbReference type="ARBA" id="ARBA00047899"/>
    </source>
</evidence>
<feature type="non-terminal residue" evidence="12">
    <location>
        <position position="1"/>
    </location>
</feature>
<dbReference type="InterPro" id="IPR051138">
    <property type="entry name" value="PIM_Ser/Thr_kinase"/>
</dbReference>
<dbReference type="PROSITE" id="PS50011">
    <property type="entry name" value="PROTEIN_KINASE_DOM"/>
    <property type="match status" value="1"/>
</dbReference>
<evidence type="ECO:0000313" key="12">
    <source>
        <dbReference type="EMBL" id="NWV68393.1"/>
    </source>
</evidence>
<keyword evidence="5" id="KW-0808">Transferase</keyword>
<keyword evidence="4" id="KW-0723">Serine/threonine-protein kinase</keyword>
<keyword evidence="13" id="KW-1185">Reference proteome</keyword>
<evidence type="ECO:0000313" key="13">
    <source>
        <dbReference type="Proteomes" id="UP000564407"/>
    </source>
</evidence>
<evidence type="ECO:0000256" key="2">
    <source>
        <dbReference type="ARBA" id="ARBA00005505"/>
    </source>
</evidence>